<evidence type="ECO:0000256" key="6">
    <source>
        <dbReference type="ARBA" id="ARBA00023239"/>
    </source>
</evidence>
<dbReference type="CDD" id="cd00614">
    <property type="entry name" value="CGS_like"/>
    <property type="match status" value="1"/>
</dbReference>
<feature type="modified residue" description="N6-(pyridoxal phosphate)lysine" evidence="11">
    <location>
        <position position="210"/>
    </location>
</feature>
<dbReference type="GO" id="GO:0030170">
    <property type="term" value="F:pyridoxal phosphate binding"/>
    <property type="evidence" value="ECO:0007669"/>
    <property type="project" value="InterPro"/>
</dbReference>
<evidence type="ECO:0000256" key="7">
    <source>
        <dbReference type="ARBA" id="ARBA00047175"/>
    </source>
</evidence>
<evidence type="ECO:0000256" key="10">
    <source>
        <dbReference type="ARBA" id="ARBA00052699"/>
    </source>
</evidence>
<evidence type="ECO:0000256" key="8">
    <source>
        <dbReference type="ARBA" id="ARBA00047199"/>
    </source>
</evidence>
<dbReference type="RefSeq" id="WP_069656943.1">
    <property type="nucleotide sequence ID" value="NZ_MIJF01000030.1"/>
</dbReference>
<dbReference type="InterPro" id="IPR015421">
    <property type="entry name" value="PyrdxlP-dep_Trfase_major"/>
</dbReference>
<keyword evidence="5 11" id="KW-0663">Pyridoxal phosphate</keyword>
<dbReference type="SUPFAM" id="SSF53383">
    <property type="entry name" value="PLP-dependent transferases"/>
    <property type="match status" value="1"/>
</dbReference>
<dbReference type="GO" id="GO:0019346">
    <property type="term" value="P:transsulfuration"/>
    <property type="evidence" value="ECO:0007669"/>
    <property type="project" value="InterPro"/>
</dbReference>
<reference evidence="13 14" key="1">
    <citation type="submission" date="2016-09" db="EMBL/GenBank/DDBJ databases">
        <title>Draft genome sequence for the type strain of Vulcanibacillus modesticaldus BR, a strictly anaerobic, moderately thermophilic, and nitrate-reducing bacterium from deep sea-hydrothermal vents of the Mid-Atlantic Ridge.</title>
        <authorList>
            <person name="Abin C.A."/>
            <person name="Hollibaugh J.T."/>
        </authorList>
    </citation>
    <scope>NUCLEOTIDE SEQUENCE [LARGE SCALE GENOMIC DNA]</scope>
    <source>
        <strain evidence="13 14">BR</strain>
    </source>
</reference>
<comment type="catalytic activity">
    <reaction evidence="10">
        <text>L-methionine + H2O = methanethiol + 2-oxobutanoate + NH4(+)</text>
        <dbReference type="Rhea" id="RHEA:23800"/>
        <dbReference type="ChEBI" id="CHEBI:15377"/>
        <dbReference type="ChEBI" id="CHEBI:16007"/>
        <dbReference type="ChEBI" id="CHEBI:16763"/>
        <dbReference type="ChEBI" id="CHEBI:28938"/>
        <dbReference type="ChEBI" id="CHEBI:57844"/>
        <dbReference type="EC" id="4.4.1.11"/>
    </reaction>
    <physiologicalReaction direction="left-to-right" evidence="10">
        <dbReference type="Rhea" id="RHEA:23801"/>
    </physiologicalReaction>
</comment>
<comment type="similarity">
    <text evidence="2">Belongs to the trans-sulfuration enzymes family. L-methionine gamma-lyase subfamily.</text>
</comment>
<evidence type="ECO:0000313" key="13">
    <source>
        <dbReference type="EMBL" id="OEF99184.1"/>
    </source>
</evidence>
<evidence type="ECO:0000313" key="14">
    <source>
        <dbReference type="Proteomes" id="UP000243739"/>
    </source>
</evidence>
<dbReference type="FunFam" id="3.90.1150.10:FF:000008">
    <property type="entry name" value="Cystathionine gamma-synthase"/>
    <property type="match status" value="1"/>
</dbReference>
<dbReference type="GO" id="GO:0018826">
    <property type="term" value="F:methionine gamma-lyase activity"/>
    <property type="evidence" value="ECO:0007669"/>
    <property type="project" value="UniProtKB-EC"/>
</dbReference>
<dbReference type="PROSITE" id="PS00868">
    <property type="entry name" value="CYS_MET_METAB_PP"/>
    <property type="match status" value="1"/>
</dbReference>
<dbReference type="InterPro" id="IPR000277">
    <property type="entry name" value="Cys/Met-Metab_PyrdxlP-dep_enz"/>
</dbReference>
<comment type="caution">
    <text evidence="13">The sequence shown here is derived from an EMBL/GenBank/DDBJ whole genome shotgun (WGS) entry which is preliminary data.</text>
</comment>
<dbReference type="GO" id="GO:0005737">
    <property type="term" value="C:cytoplasm"/>
    <property type="evidence" value="ECO:0007669"/>
    <property type="project" value="TreeGrafter"/>
</dbReference>
<evidence type="ECO:0000256" key="11">
    <source>
        <dbReference type="PIRSR" id="PIRSR001434-2"/>
    </source>
</evidence>
<evidence type="ECO:0000256" key="9">
    <source>
        <dbReference type="ARBA" id="ARBA00048780"/>
    </source>
</evidence>
<dbReference type="EC" id="4.4.1.2" evidence="7"/>
<dbReference type="EC" id="4.4.1.11" evidence="3"/>
<proteinExistence type="inferred from homology"/>
<dbReference type="Pfam" id="PF01053">
    <property type="entry name" value="Cys_Met_Meta_PP"/>
    <property type="match status" value="1"/>
</dbReference>
<keyword evidence="14" id="KW-1185">Reference proteome</keyword>
<dbReference type="OrthoDB" id="9803887at2"/>
<name>A0A1D2YU04_9BACI</name>
<evidence type="ECO:0000256" key="5">
    <source>
        <dbReference type="ARBA" id="ARBA00022898"/>
    </source>
</evidence>
<dbReference type="FunFam" id="3.40.640.10:FF:000046">
    <property type="entry name" value="Cystathionine gamma-lyase"/>
    <property type="match status" value="1"/>
</dbReference>
<dbReference type="Gene3D" id="3.40.640.10">
    <property type="entry name" value="Type I PLP-dependent aspartate aminotransferase-like (Major domain)"/>
    <property type="match status" value="1"/>
</dbReference>
<dbReference type="NCBIfam" id="TIGR01328">
    <property type="entry name" value="met_gam_lyase"/>
    <property type="match status" value="1"/>
</dbReference>
<sequence>MDQKKKMGFSTQAIHAGYSSKEHYGSLTPPIFQTSTFVFNDVEEGRARFSGEQEGYIYTRLGSPTVKLLEDRIAVLEGAEAAVAFGSGMGAVSAVIFSLLKSGDHIIATDAIYGGTYSFFSMIKEKFDIDFTLIDMSNYEEIKKYIRPNTKMIYIETPTNPTMKLVDLEKVAKLSKELGTISVVDNTVMSPYLQRPIDLGIDIVLHSATKYIGGHGDVIAGLVVGRKETMKTIKMAALKNVGSVMSPFDAWLLLRGLKTLSVRLDRHSENAMRIAEYLEQHPKVEKIYYPGLASFPQYELAKKQMKAPGGLLSFEVKGGLQAGIDLLNNVKICKLAVSLGDIDTLIQHPASMTHSTVPIEERLKMGITDGLVRLSVGLEDANDIIADLEQAFSFVK</sequence>
<comment type="cofactor">
    <cofactor evidence="1 12">
        <name>pyridoxal 5'-phosphate</name>
        <dbReference type="ChEBI" id="CHEBI:597326"/>
    </cofactor>
</comment>
<comment type="catalytic activity">
    <reaction evidence="9">
        <text>L-homocysteine + H2O = 2-oxobutanoate + hydrogen sulfide + NH4(+) + H(+)</text>
        <dbReference type="Rhea" id="RHEA:14501"/>
        <dbReference type="ChEBI" id="CHEBI:15377"/>
        <dbReference type="ChEBI" id="CHEBI:15378"/>
        <dbReference type="ChEBI" id="CHEBI:16763"/>
        <dbReference type="ChEBI" id="CHEBI:28938"/>
        <dbReference type="ChEBI" id="CHEBI:29919"/>
        <dbReference type="ChEBI" id="CHEBI:58199"/>
        <dbReference type="EC" id="4.4.1.2"/>
    </reaction>
    <physiologicalReaction direction="left-to-right" evidence="9">
        <dbReference type="Rhea" id="RHEA:14502"/>
    </physiologicalReaction>
</comment>
<gene>
    <name evidence="13" type="ORF">BHF71_09730</name>
</gene>
<keyword evidence="6 13" id="KW-0456">Lyase</keyword>
<dbReference type="EMBL" id="MIJF01000030">
    <property type="protein sequence ID" value="OEF99184.1"/>
    <property type="molecule type" value="Genomic_DNA"/>
</dbReference>
<evidence type="ECO:0000256" key="4">
    <source>
        <dbReference type="ARBA" id="ARBA00019040"/>
    </source>
</evidence>
<dbReference type="InterPro" id="IPR006237">
    <property type="entry name" value="L-Met_gamma_lys"/>
</dbReference>
<dbReference type="InterPro" id="IPR054542">
    <property type="entry name" value="Cys_met_metab_PP"/>
</dbReference>
<dbReference type="PANTHER" id="PTHR11808">
    <property type="entry name" value="TRANS-SULFURATION ENZYME FAMILY MEMBER"/>
    <property type="match status" value="1"/>
</dbReference>
<evidence type="ECO:0000256" key="12">
    <source>
        <dbReference type="RuleBase" id="RU362118"/>
    </source>
</evidence>
<dbReference type="Gene3D" id="3.90.1150.10">
    <property type="entry name" value="Aspartate Aminotransferase, domain 1"/>
    <property type="match status" value="1"/>
</dbReference>
<dbReference type="Proteomes" id="UP000243739">
    <property type="component" value="Unassembled WGS sequence"/>
</dbReference>
<evidence type="ECO:0000256" key="1">
    <source>
        <dbReference type="ARBA" id="ARBA00001933"/>
    </source>
</evidence>
<dbReference type="GO" id="GO:0047982">
    <property type="term" value="F:homocysteine desulfhydrase activity"/>
    <property type="evidence" value="ECO:0007669"/>
    <property type="project" value="UniProtKB-EC"/>
</dbReference>
<evidence type="ECO:0000256" key="2">
    <source>
        <dbReference type="ARBA" id="ARBA00008667"/>
    </source>
</evidence>
<evidence type="ECO:0000256" key="3">
    <source>
        <dbReference type="ARBA" id="ARBA00012222"/>
    </source>
</evidence>
<dbReference type="PANTHER" id="PTHR11808:SF80">
    <property type="entry name" value="CYSTATHIONINE GAMMA-LYASE"/>
    <property type="match status" value="1"/>
</dbReference>
<organism evidence="13 14">
    <name type="scientific">Vulcanibacillus modesticaldus</name>
    <dbReference type="NCBI Taxonomy" id="337097"/>
    <lineage>
        <taxon>Bacteria</taxon>
        <taxon>Bacillati</taxon>
        <taxon>Bacillota</taxon>
        <taxon>Bacilli</taxon>
        <taxon>Bacillales</taxon>
        <taxon>Bacillaceae</taxon>
        <taxon>Vulcanibacillus</taxon>
    </lineage>
</organism>
<accession>A0A1D2YU04</accession>
<dbReference type="AlphaFoldDB" id="A0A1D2YU04"/>
<dbReference type="PIRSF" id="PIRSF001434">
    <property type="entry name" value="CGS"/>
    <property type="match status" value="1"/>
</dbReference>
<dbReference type="STRING" id="337097.BHF71_09730"/>
<protein>
    <recommendedName>
        <fullName evidence="4">L-methionine gamma-lyase</fullName>
        <ecNumber evidence="3">4.4.1.11</ecNumber>
        <ecNumber evidence="7">4.4.1.2</ecNumber>
    </recommendedName>
    <alternativeName>
        <fullName evidence="8">Homocysteine desulfhydrase</fullName>
    </alternativeName>
</protein>
<dbReference type="InterPro" id="IPR015424">
    <property type="entry name" value="PyrdxlP-dep_Trfase"/>
</dbReference>
<dbReference type="InterPro" id="IPR015422">
    <property type="entry name" value="PyrdxlP-dep_Trfase_small"/>
</dbReference>